<dbReference type="PANTHER" id="PTHR37316:SF3">
    <property type="entry name" value="TEICHOIC ACID GLYCEROL-PHOSPHATE TRANSFERASE"/>
    <property type="match status" value="1"/>
</dbReference>
<dbReference type="Pfam" id="PF04464">
    <property type="entry name" value="Glyphos_transf"/>
    <property type="match status" value="1"/>
</dbReference>
<comment type="caution">
    <text evidence="1">The sequence shown here is derived from an EMBL/GenBank/DDBJ whole genome shotgun (WGS) entry which is preliminary data.</text>
</comment>
<protein>
    <recommendedName>
        <fullName evidence="2">CDP-glycerol:poly(Glycerophosphate) glycerophosphotransferase</fullName>
    </recommendedName>
</protein>
<reference evidence="1" key="1">
    <citation type="journal article" date="2014" name="Front. Microbiol.">
        <title>High frequency of phylogenetically diverse reductive dehalogenase-homologous genes in deep subseafloor sedimentary metagenomes.</title>
        <authorList>
            <person name="Kawai M."/>
            <person name="Futagami T."/>
            <person name="Toyoda A."/>
            <person name="Takaki Y."/>
            <person name="Nishi S."/>
            <person name="Hori S."/>
            <person name="Arai W."/>
            <person name="Tsubouchi T."/>
            <person name="Morono Y."/>
            <person name="Uchiyama I."/>
            <person name="Ito T."/>
            <person name="Fujiyama A."/>
            <person name="Inagaki F."/>
            <person name="Takami H."/>
        </authorList>
    </citation>
    <scope>NUCLEOTIDE SEQUENCE</scope>
    <source>
        <strain evidence="1">Expedition CK06-06</strain>
    </source>
</reference>
<accession>X1B958</accession>
<dbReference type="InterPro" id="IPR007554">
    <property type="entry name" value="Glycerophosphate_synth"/>
</dbReference>
<dbReference type="PANTHER" id="PTHR37316">
    <property type="entry name" value="TEICHOIC ACID GLYCEROL-PHOSPHATE PRIMASE"/>
    <property type="match status" value="1"/>
</dbReference>
<gene>
    <name evidence="1" type="ORF">S01H4_27575</name>
</gene>
<dbReference type="SUPFAM" id="SSF53756">
    <property type="entry name" value="UDP-Glycosyltransferase/glycogen phosphorylase"/>
    <property type="match status" value="1"/>
</dbReference>
<feature type="non-terminal residue" evidence="1">
    <location>
        <position position="1"/>
    </location>
</feature>
<name>X1B958_9ZZZZ</name>
<sequence length="221" mass="26044">AGCWVTSAGLPVYFLGADRRRVVLNLWHGIPLKKIALLQKNVSKFTKMYFNQIFSKKYTAIITTSRIFIPIMAKSFGVEEKKIKVLGQPRNDLLWIKNDRKNILKSMYEHLPYYKKVILYAPTFRDDKGVTLFPFKDFNINKLNDFLEEQKIVIFIRSHKSSYIKNTLSKSKRIKFMNNDKIKDIMEILNIFDLLITDYSGIYIDYLLIQRPIIFLSNDNL</sequence>
<proteinExistence type="predicted"/>
<dbReference type="InterPro" id="IPR043148">
    <property type="entry name" value="TagF_C"/>
</dbReference>
<dbReference type="GO" id="GO:0016020">
    <property type="term" value="C:membrane"/>
    <property type="evidence" value="ECO:0007669"/>
    <property type="project" value="InterPro"/>
</dbReference>
<dbReference type="EMBL" id="BART01013504">
    <property type="protein sequence ID" value="GAG77832.1"/>
    <property type="molecule type" value="Genomic_DNA"/>
</dbReference>
<evidence type="ECO:0000313" key="1">
    <source>
        <dbReference type="EMBL" id="GAG77832.1"/>
    </source>
</evidence>
<evidence type="ECO:0008006" key="2">
    <source>
        <dbReference type="Google" id="ProtNLM"/>
    </source>
</evidence>
<dbReference type="Gene3D" id="3.40.50.12580">
    <property type="match status" value="1"/>
</dbReference>
<dbReference type="InterPro" id="IPR051612">
    <property type="entry name" value="Teichoic_Acid_Biosynth"/>
</dbReference>
<organism evidence="1">
    <name type="scientific">marine sediment metagenome</name>
    <dbReference type="NCBI Taxonomy" id="412755"/>
    <lineage>
        <taxon>unclassified sequences</taxon>
        <taxon>metagenomes</taxon>
        <taxon>ecological metagenomes</taxon>
    </lineage>
</organism>
<dbReference type="AlphaFoldDB" id="X1B958"/>
<dbReference type="GO" id="GO:0047355">
    <property type="term" value="F:CDP-glycerol glycerophosphotransferase activity"/>
    <property type="evidence" value="ECO:0007669"/>
    <property type="project" value="InterPro"/>
</dbReference>